<keyword evidence="8" id="KW-1185">Reference proteome</keyword>
<accession>A0A6J1WWQ2</accession>
<evidence type="ECO:0000256" key="2">
    <source>
        <dbReference type="ARBA" id="ARBA00022630"/>
    </source>
</evidence>
<dbReference type="Proteomes" id="UP001652740">
    <property type="component" value="Unplaced"/>
</dbReference>
<dbReference type="Pfam" id="PF00743">
    <property type="entry name" value="FMO-like"/>
    <property type="match status" value="2"/>
</dbReference>
<dbReference type="InterPro" id="IPR020946">
    <property type="entry name" value="Flavin_mOase-like"/>
</dbReference>
<evidence type="ECO:0000256" key="4">
    <source>
        <dbReference type="ARBA" id="ARBA00022857"/>
    </source>
</evidence>
<dbReference type="Gene3D" id="3.50.50.60">
    <property type="entry name" value="FAD/NAD(P)-binding domain"/>
    <property type="match status" value="2"/>
</dbReference>
<dbReference type="InterPro" id="IPR036188">
    <property type="entry name" value="FAD/NAD-bd_sf"/>
</dbReference>
<dbReference type="RefSeq" id="XP_026760607.2">
    <property type="nucleotide sequence ID" value="XM_026904806.3"/>
</dbReference>
<evidence type="ECO:0000256" key="3">
    <source>
        <dbReference type="ARBA" id="ARBA00022827"/>
    </source>
</evidence>
<dbReference type="SUPFAM" id="SSF51905">
    <property type="entry name" value="FAD/NAD(P)-binding domain"/>
    <property type="match status" value="2"/>
</dbReference>
<evidence type="ECO:0000313" key="8">
    <source>
        <dbReference type="Proteomes" id="UP001652740"/>
    </source>
</evidence>
<keyword evidence="2 6" id="KW-0285">Flavoprotein</keyword>
<protein>
    <recommendedName>
        <fullName evidence="6">Flavin-containing monooxygenase</fullName>
        <ecNumber evidence="6">1.-.-.-</ecNumber>
    </recommendedName>
</protein>
<organism evidence="8 9">
    <name type="scientific">Galleria mellonella</name>
    <name type="common">Greater wax moth</name>
    <dbReference type="NCBI Taxonomy" id="7137"/>
    <lineage>
        <taxon>Eukaryota</taxon>
        <taxon>Metazoa</taxon>
        <taxon>Ecdysozoa</taxon>
        <taxon>Arthropoda</taxon>
        <taxon>Hexapoda</taxon>
        <taxon>Insecta</taxon>
        <taxon>Pterygota</taxon>
        <taxon>Neoptera</taxon>
        <taxon>Endopterygota</taxon>
        <taxon>Lepidoptera</taxon>
        <taxon>Glossata</taxon>
        <taxon>Ditrysia</taxon>
        <taxon>Pyraloidea</taxon>
        <taxon>Pyralidae</taxon>
        <taxon>Galleriinae</taxon>
        <taxon>Galleria</taxon>
    </lineage>
</organism>
<keyword evidence="4" id="KW-0521">NADP</keyword>
<dbReference type="AlphaFoldDB" id="A0A6J1WWQ2"/>
<keyword evidence="6" id="KW-0503">Monooxygenase</keyword>
<reference evidence="9" key="1">
    <citation type="submission" date="2025-08" db="UniProtKB">
        <authorList>
            <consortium name="RefSeq"/>
        </authorList>
    </citation>
    <scope>IDENTIFICATION</scope>
    <source>
        <tissue evidence="9">Whole larvae</tissue>
    </source>
</reference>
<evidence type="ECO:0000313" key="9">
    <source>
        <dbReference type="RefSeq" id="XP_026760607.2"/>
    </source>
</evidence>
<keyword evidence="5 6" id="KW-0560">Oxidoreductase</keyword>
<dbReference type="GO" id="GO:0050661">
    <property type="term" value="F:NADP binding"/>
    <property type="evidence" value="ECO:0007669"/>
    <property type="project" value="InterPro"/>
</dbReference>
<keyword evidence="7" id="KW-0732">Signal</keyword>
<dbReference type="GO" id="GO:0050660">
    <property type="term" value="F:flavin adenine dinucleotide binding"/>
    <property type="evidence" value="ECO:0007669"/>
    <property type="project" value="InterPro"/>
</dbReference>
<dbReference type="InterPro" id="IPR000960">
    <property type="entry name" value="Flavin_mOase"/>
</dbReference>
<comment type="similarity">
    <text evidence="1 6">Belongs to the FMO family.</text>
</comment>
<feature type="chain" id="PRO_5046922461" description="Flavin-containing monooxygenase" evidence="7">
    <location>
        <begin position="26"/>
        <end position="457"/>
    </location>
</feature>
<dbReference type="GO" id="GO:0004499">
    <property type="term" value="F:N,N-dimethylaniline monooxygenase activity"/>
    <property type="evidence" value="ECO:0007669"/>
    <property type="project" value="InterPro"/>
</dbReference>
<feature type="signal peptide" evidence="7">
    <location>
        <begin position="1"/>
        <end position="25"/>
    </location>
</feature>
<dbReference type="GeneID" id="113519654"/>
<dbReference type="KEGG" id="gmw:113519654"/>
<name>A0A6J1WWQ2_GALME</name>
<evidence type="ECO:0000256" key="6">
    <source>
        <dbReference type="RuleBase" id="RU361177"/>
    </source>
</evidence>
<evidence type="ECO:0000256" key="1">
    <source>
        <dbReference type="ARBA" id="ARBA00009183"/>
    </source>
</evidence>
<evidence type="ECO:0000256" key="5">
    <source>
        <dbReference type="ARBA" id="ARBA00023002"/>
    </source>
</evidence>
<sequence>MTNIWSSATLLCVLTLILEVTDVLTVSKPIERACVIGAGYSGLAVARYLQEYGVNYTVFEASRHVGGTWRFDPHVGTDEDGLPLFTSMYKNLRTNTPRHTMEFSGFPFPEDTPSYPTGTCFYKYLKLFTKKFDLIKFIQLRSYVTSIKRANDRWNVTYMRTDTRDNHTEECDFVVVSTGEYSNPVWPKFEGQSTFKGNIIHSHDYKEPEAYTNRRVLLVGAGPSGLDLAIHLSNITSKLVHSHHLTYNQPDFSDSYIKKPDIKSFTTSGVIFQDDTYEDVDDVIFCTGYELALPFLDENTGVTKTGKFVLPLYQDIVNIRYPTMAFVGISKKIINRVLDAQAQYTALLAAGKFELPHQNDMLKTWLSRAHALQARGKRIVDINAIGEAMDQYFGNLTREAGVTRAPPVLTEIRDFNAVNRLEDLMNYREYDYYITDEYHFARSYNPRMGVPCPIDIE</sequence>
<comment type="cofactor">
    <cofactor evidence="6">
        <name>FAD</name>
        <dbReference type="ChEBI" id="CHEBI:57692"/>
    </cofactor>
</comment>
<dbReference type="PRINTS" id="PR00370">
    <property type="entry name" value="FMOXYGENASE"/>
</dbReference>
<dbReference type="InterPro" id="IPR050346">
    <property type="entry name" value="FMO-like"/>
</dbReference>
<dbReference type="EC" id="1.-.-.-" evidence="6"/>
<evidence type="ECO:0000256" key="7">
    <source>
        <dbReference type="SAM" id="SignalP"/>
    </source>
</evidence>
<dbReference type="InParanoid" id="A0A6J1WWQ2"/>
<proteinExistence type="inferred from homology"/>
<keyword evidence="3 6" id="KW-0274">FAD</keyword>
<gene>
    <name evidence="9" type="primary">LOC113519654</name>
</gene>
<dbReference type="PANTHER" id="PTHR23023">
    <property type="entry name" value="DIMETHYLANILINE MONOOXYGENASE"/>
    <property type="match status" value="1"/>
</dbReference>